<evidence type="ECO:0000313" key="12">
    <source>
        <dbReference type="Proteomes" id="UP000054937"/>
    </source>
</evidence>
<evidence type="ECO:0000256" key="4">
    <source>
        <dbReference type="ARBA" id="ARBA00022692"/>
    </source>
</evidence>
<dbReference type="SUPFAM" id="SSF103506">
    <property type="entry name" value="Mitochondrial carrier"/>
    <property type="match status" value="1"/>
</dbReference>
<keyword evidence="5" id="KW-0677">Repeat</keyword>
<evidence type="ECO:0000313" key="11">
    <source>
        <dbReference type="EMBL" id="KRX08236.1"/>
    </source>
</evidence>
<evidence type="ECO:0000256" key="10">
    <source>
        <dbReference type="RuleBase" id="RU000488"/>
    </source>
</evidence>
<evidence type="ECO:0000256" key="3">
    <source>
        <dbReference type="ARBA" id="ARBA00022448"/>
    </source>
</evidence>
<feature type="repeat" description="Solcar" evidence="9">
    <location>
        <begin position="124"/>
        <end position="211"/>
    </location>
</feature>
<evidence type="ECO:0000256" key="6">
    <source>
        <dbReference type="ARBA" id="ARBA00022989"/>
    </source>
</evidence>
<evidence type="ECO:0000256" key="2">
    <source>
        <dbReference type="ARBA" id="ARBA00006375"/>
    </source>
</evidence>
<keyword evidence="4 9" id="KW-0812">Transmembrane</keyword>
<keyword evidence="7" id="KW-0496">Mitochondrion</keyword>
<sequence>MISLQCSVQFGIFEKAKNYFKKKEQTENIKLKSLLICSFLAGFGQSLVSTPTEYIRIQMQTSAKGQFKGNLDVVRQIIKHNGVLGVYRAWVATAIRESIGNCFYFTFYTKTLEGLQNPDKGSAYRTSVQLLAGALGGLGCWVSTFPVDVIKSRQQADSLTNPKYNSLRFCTKDTFEQLGVKGFTNGIAICLVRACFVNALTFAAFEWGKGLCEKLE</sequence>
<dbReference type="InterPro" id="IPR023395">
    <property type="entry name" value="MCP_dom_sf"/>
</dbReference>
<organism evidence="11 12">
    <name type="scientific">Pseudocohnilembus persalinus</name>
    <name type="common">Ciliate</name>
    <dbReference type="NCBI Taxonomy" id="266149"/>
    <lineage>
        <taxon>Eukaryota</taxon>
        <taxon>Sar</taxon>
        <taxon>Alveolata</taxon>
        <taxon>Ciliophora</taxon>
        <taxon>Intramacronucleata</taxon>
        <taxon>Oligohymenophorea</taxon>
        <taxon>Scuticociliatia</taxon>
        <taxon>Philasterida</taxon>
        <taxon>Pseudocohnilembidae</taxon>
        <taxon>Pseudocohnilembus</taxon>
    </lineage>
</organism>
<keyword evidence="8 9" id="KW-0472">Membrane</keyword>
<comment type="subcellular location">
    <subcellularLocation>
        <location evidence="1">Mitochondrion membrane</location>
        <topology evidence="1">Multi-pass membrane protein</topology>
    </subcellularLocation>
</comment>
<dbReference type="OrthoDB" id="409586at2759"/>
<comment type="similarity">
    <text evidence="2 10">Belongs to the mitochondrial carrier (TC 2.A.29) family.</text>
</comment>
<gene>
    <name evidence="11" type="ORF">PPERSA_01166</name>
</gene>
<dbReference type="GO" id="GO:1990575">
    <property type="term" value="P:mitochondrial L-ornithine transmembrane transport"/>
    <property type="evidence" value="ECO:0007669"/>
    <property type="project" value="TreeGrafter"/>
</dbReference>
<evidence type="ECO:0000256" key="5">
    <source>
        <dbReference type="ARBA" id="ARBA00022737"/>
    </source>
</evidence>
<evidence type="ECO:0000256" key="8">
    <source>
        <dbReference type="ARBA" id="ARBA00023136"/>
    </source>
</evidence>
<dbReference type="EMBL" id="LDAU01000067">
    <property type="protein sequence ID" value="KRX08236.1"/>
    <property type="molecule type" value="Genomic_DNA"/>
</dbReference>
<dbReference type="AlphaFoldDB" id="A0A0V0R150"/>
<proteinExistence type="inferred from homology"/>
<name>A0A0V0R150_PSEPJ</name>
<dbReference type="Proteomes" id="UP000054937">
    <property type="component" value="Unassembled WGS sequence"/>
</dbReference>
<keyword evidence="6" id="KW-1133">Transmembrane helix</keyword>
<dbReference type="Gene3D" id="1.50.40.10">
    <property type="entry name" value="Mitochondrial carrier domain"/>
    <property type="match status" value="1"/>
</dbReference>
<keyword evidence="3 10" id="KW-0813">Transport</keyword>
<dbReference type="PANTHER" id="PTHR45624">
    <property type="entry name" value="MITOCHONDRIAL BASIC AMINO ACIDS TRANSPORTER-RELATED"/>
    <property type="match status" value="1"/>
</dbReference>
<evidence type="ECO:0000256" key="7">
    <source>
        <dbReference type="ARBA" id="ARBA00023128"/>
    </source>
</evidence>
<dbReference type="PANTHER" id="PTHR45624:SF12">
    <property type="entry name" value="MITOCHONDRIAL ORNITHINE TRANSPORTER 1"/>
    <property type="match status" value="1"/>
</dbReference>
<comment type="caution">
    <text evidence="11">The sequence shown here is derived from an EMBL/GenBank/DDBJ whole genome shotgun (WGS) entry which is preliminary data.</text>
</comment>
<dbReference type="InterPro" id="IPR050567">
    <property type="entry name" value="Mitochondrial_Carrier"/>
</dbReference>
<dbReference type="GO" id="GO:0031966">
    <property type="term" value="C:mitochondrial membrane"/>
    <property type="evidence" value="ECO:0007669"/>
    <property type="project" value="UniProtKB-SubCell"/>
</dbReference>
<dbReference type="Pfam" id="PF00153">
    <property type="entry name" value="Mito_carr"/>
    <property type="match status" value="2"/>
</dbReference>
<accession>A0A0V0R150</accession>
<dbReference type="InterPro" id="IPR018108">
    <property type="entry name" value="MCP_transmembrane"/>
</dbReference>
<dbReference type="InParanoid" id="A0A0V0R150"/>
<evidence type="ECO:0000256" key="1">
    <source>
        <dbReference type="ARBA" id="ARBA00004225"/>
    </source>
</evidence>
<dbReference type="PROSITE" id="PS50920">
    <property type="entry name" value="SOLCAR"/>
    <property type="match status" value="2"/>
</dbReference>
<dbReference type="GO" id="GO:0000064">
    <property type="term" value="F:L-ornithine transmembrane transporter activity"/>
    <property type="evidence" value="ECO:0007669"/>
    <property type="project" value="TreeGrafter"/>
</dbReference>
<keyword evidence="12" id="KW-1185">Reference proteome</keyword>
<feature type="repeat" description="Solcar" evidence="9">
    <location>
        <begin position="29"/>
        <end position="114"/>
    </location>
</feature>
<evidence type="ECO:0000256" key="9">
    <source>
        <dbReference type="PROSITE-ProRule" id="PRU00282"/>
    </source>
</evidence>
<reference evidence="11 12" key="1">
    <citation type="journal article" date="2015" name="Sci. Rep.">
        <title>Genome of the facultative scuticociliatosis pathogen Pseudocohnilembus persalinus provides insight into its virulence through horizontal gene transfer.</title>
        <authorList>
            <person name="Xiong J."/>
            <person name="Wang G."/>
            <person name="Cheng J."/>
            <person name="Tian M."/>
            <person name="Pan X."/>
            <person name="Warren A."/>
            <person name="Jiang C."/>
            <person name="Yuan D."/>
            <person name="Miao W."/>
        </authorList>
    </citation>
    <scope>NUCLEOTIDE SEQUENCE [LARGE SCALE GENOMIC DNA]</scope>
    <source>
        <strain evidence="11">36N120E</strain>
    </source>
</reference>
<protein>
    <submittedName>
        <fullName evidence="11">Mitochondrial carrier domain</fullName>
    </submittedName>
</protein>